<dbReference type="Proteomes" id="UP000246464">
    <property type="component" value="Chromosome 17"/>
</dbReference>
<keyword evidence="2" id="KW-1185">Reference proteome</keyword>
<protein>
    <submittedName>
        <fullName evidence="1">Uncharacterized protein</fullName>
    </submittedName>
</protein>
<gene>
    <name evidence="1" type="ORF">SMAX5B_000248</name>
</gene>
<name>A0A2U9CQA4_SCOMX</name>
<proteinExistence type="predicted"/>
<organism evidence="1 2">
    <name type="scientific">Scophthalmus maximus</name>
    <name type="common">Turbot</name>
    <name type="synonym">Psetta maxima</name>
    <dbReference type="NCBI Taxonomy" id="52904"/>
    <lineage>
        <taxon>Eukaryota</taxon>
        <taxon>Metazoa</taxon>
        <taxon>Chordata</taxon>
        <taxon>Craniata</taxon>
        <taxon>Vertebrata</taxon>
        <taxon>Euteleostomi</taxon>
        <taxon>Actinopterygii</taxon>
        <taxon>Neopterygii</taxon>
        <taxon>Teleostei</taxon>
        <taxon>Neoteleostei</taxon>
        <taxon>Acanthomorphata</taxon>
        <taxon>Carangaria</taxon>
        <taxon>Pleuronectiformes</taxon>
        <taxon>Pleuronectoidei</taxon>
        <taxon>Scophthalmidae</taxon>
        <taxon>Scophthalmus</taxon>
    </lineage>
</organism>
<evidence type="ECO:0000313" key="1">
    <source>
        <dbReference type="EMBL" id="AWP16862.1"/>
    </source>
</evidence>
<sequence>MVHKQFTVTLHLIQPTPQTGLWMSPPPDHLPAETTELVRPPSDHVSPPAAEKCIDVHSMVRFVCDNAELQCACMNLVNTPVNVSRCNVQVLEISQQCNIMGGQIKFDRGAENDAITQRCGKGEINRRDIMDQN</sequence>
<reference evidence="1 2" key="1">
    <citation type="submission" date="2017-12" db="EMBL/GenBank/DDBJ databases">
        <title>Integrating genomic resources of turbot (Scophthalmus maximus) in depth evaluation of genetic and physical mapping variation across individuals.</title>
        <authorList>
            <person name="Martinez P."/>
        </authorList>
    </citation>
    <scope>NUCLEOTIDE SEQUENCE [LARGE SCALE GENOMIC DNA]</scope>
</reference>
<dbReference type="AlphaFoldDB" id="A0A2U9CQA4"/>
<evidence type="ECO:0000313" key="2">
    <source>
        <dbReference type="Proteomes" id="UP000246464"/>
    </source>
</evidence>
<accession>A0A2U9CQA4</accession>
<dbReference type="EMBL" id="CP026259">
    <property type="protein sequence ID" value="AWP16862.1"/>
    <property type="molecule type" value="Genomic_DNA"/>
</dbReference>